<proteinExistence type="predicted"/>
<keyword evidence="2" id="KW-1185">Reference proteome</keyword>
<reference evidence="1" key="1">
    <citation type="submission" date="2019-10" db="EMBL/GenBank/DDBJ databases">
        <authorList>
            <consortium name="DOE Joint Genome Institute"/>
            <person name="Kuo A."/>
            <person name="Miyauchi S."/>
            <person name="Kiss E."/>
            <person name="Drula E."/>
            <person name="Kohler A."/>
            <person name="Sanchez-Garcia M."/>
            <person name="Andreopoulos B."/>
            <person name="Barry K.W."/>
            <person name="Bonito G."/>
            <person name="Buee M."/>
            <person name="Carver A."/>
            <person name="Chen C."/>
            <person name="Cichocki N."/>
            <person name="Clum A."/>
            <person name="Culley D."/>
            <person name="Crous P.W."/>
            <person name="Fauchery L."/>
            <person name="Girlanda M."/>
            <person name="Hayes R."/>
            <person name="Keri Z."/>
            <person name="Labutti K."/>
            <person name="Lipzen A."/>
            <person name="Lombard V."/>
            <person name="Magnuson J."/>
            <person name="Maillard F."/>
            <person name="Morin E."/>
            <person name="Murat C."/>
            <person name="Nolan M."/>
            <person name="Ohm R."/>
            <person name="Pangilinan J."/>
            <person name="Pereira M."/>
            <person name="Perotto S."/>
            <person name="Peter M."/>
            <person name="Riley R."/>
            <person name="Sitrit Y."/>
            <person name="Stielow B."/>
            <person name="Szollosi G."/>
            <person name="Zifcakova L."/>
            <person name="Stursova M."/>
            <person name="Spatafora J.W."/>
            <person name="Tedersoo L."/>
            <person name="Vaario L.-M."/>
            <person name="Yamada A."/>
            <person name="Yan M."/>
            <person name="Wang P."/>
            <person name="Xu J."/>
            <person name="Bruns T."/>
            <person name="Baldrian P."/>
            <person name="Vilgalys R."/>
            <person name="Henrissat B."/>
            <person name="Grigoriev I.V."/>
            <person name="Hibbett D."/>
            <person name="Nagy L.G."/>
            <person name="Martin F.M."/>
        </authorList>
    </citation>
    <scope>NUCLEOTIDE SEQUENCE</scope>
    <source>
        <strain evidence="1">P2</strain>
    </source>
</reference>
<dbReference type="EMBL" id="MU117971">
    <property type="protein sequence ID" value="KAF9652087.1"/>
    <property type="molecule type" value="Genomic_DNA"/>
</dbReference>
<evidence type="ECO:0000313" key="1">
    <source>
        <dbReference type="EMBL" id="KAF9652087.1"/>
    </source>
</evidence>
<dbReference type="Proteomes" id="UP000886501">
    <property type="component" value="Unassembled WGS sequence"/>
</dbReference>
<reference evidence="1" key="2">
    <citation type="journal article" date="2020" name="Nat. Commun.">
        <title>Large-scale genome sequencing of mycorrhizal fungi provides insights into the early evolution of symbiotic traits.</title>
        <authorList>
            <person name="Miyauchi S."/>
            <person name="Kiss E."/>
            <person name="Kuo A."/>
            <person name="Drula E."/>
            <person name="Kohler A."/>
            <person name="Sanchez-Garcia M."/>
            <person name="Morin E."/>
            <person name="Andreopoulos B."/>
            <person name="Barry K.W."/>
            <person name="Bonito G."/>
            <person name="Buee M."/>
            <person name="Carver A."/>
            <person name="Chen C."/>
            <person name="Cichocki N."/>
            <person name="Clum A."/>
            <person name="Culley D."/>
            <person name="Crous P.W."/>
            <person name="Fauchery L."/>
            <person name="Girlanda M."/>
            <person name="Hayes R.D."/>
            <person name="Keri Z."/>
            <person name="LaButti K."/>
            <person name="Lipzen A."/>
            <person name="Lombard V."/>
            <person name="Magnuson J."/>
            <person name="Maillard F."/>
            <person name="Murat C."/>
            <person name="Nolan M."/>
            <person name="Ohm R.A."/>
            <person name="Pangilinan J."/>
            <person name="Pereira M.F."/>
            <person name="Perotto S."/>
            <person name="Peter M."/>
            <person name="Pfister S."/>
            <person name="Riley R."/>
            <person name="Sitrit Y."/>
            <person name="Stielow J.B."/>
            <person name="Szollosi G."/>
            <person name="Zifcakova L."/>
            <person name="Stursova M."/>
            <person name="Spatafora J.W."/>
            <person name="Tedersoo L."/>
            <person name="Vaario L.M."/>
            <person name="Yamada A."/>
            <person name="Yan M."/>
            <person name="Wang P."/>
            <person name="Xu J."/>
            <person name="Bruns T."/>
            <person name="Baldrian P."/>
            <person name="Vilgalys R."/>
            <person name="Dunand C."/>
            <person name="Henrissat B."/>
            <person name="Grigoriev I.V."/>
            <person name="Hibbett D."/>
            <person name="Nagy L.G."/>
            <person name="Martin F.M."/>
        </authorList>
    </citation>
    <scope>NUCLEOTIDE SEQUENCE</scope>
    <source>
        <strain evidence="1">P2</strain>
    </source>
</reference>
<name>A0ACB6ZRC9_THEGA</name>
<protein>
    <submittedName>
        <fullName evidence="1">Uncharacterized protein</fullName>
    </submittedName>
</protein>
<gene>
    <name evidence="1" type="ORF">BDM02DRAFT_3126688</name>
</gene>
<evidence type="ECO:0000313" key="2">
    <source>
        <dbReference type="Proteomes" id="UP000886501"/>
    </source>
</evidence>
<comment type="caution">
    <text evidence="1">The sequence shown here is derived from an EMBL/GenBank/DDBJ whole genome shotgun (WGS) entry which is preliminary data.</text>
</comment>
<accession>A0ACB6ZRC9</accession>
<sequence length="224" mass="25715">MVPKRMDDRGPTRNNPNPTNLRHIGHQSYHFNIGGSQWMSRQTETNEGQEAKDKRQGSSAVQGNVEEWSIISAAIIAMIDLHNWGQGTNSILIIKSRLRYDMRYSFLLVNSRLRIISEPRCYNINMEYRQSSAVTLESRTERTTFCISEKRGKRNICLKNAIKILDLGVWLYYRHKNAYQKCLLTPRLVVLCSVYLTSPYGQQAAEPGTKMIKPGNLQLGVFCE</sequence>
<organism evidence="1 2">
    <name type="scientific">Thelephora ganbajun</name>
    <name type="common">Ganba fungus</name>
    <dbReference type="NCBI Taxonomy" id="370292"/>
    <lineage>
        <taxon>Eukaryota</taxon>
        <taxon>Fungi</taxon>
        <taxon>Dikarya</taxon>
        <taxon>Basidiomycota</taxon>
        <taxon>Agaricomycotina</taxon>
        <taxon>Agaricomycetes</taxon>
        <taxon>Thelephorales</taxon>
        <taxon>Thelephoraceae</taxon>
        <taxon>Thelephora</taxon>
    </lineage>
</organism>